<organism evidence="1 2">
    <name type="scientific">Prorocentrum cordatum</name>
    <dbReference type="NCBI Taxonomy" id="2364126"/>
    <lineage>
        <taxon>Eukaryota</taxon>
        <taxon>Sar</taxon>
        <taxon>Alveolata</taxon>
        <taxon>Dinophyceae</taxon>
        <taxon>Prorocentrales</taxon>
        <taxon>Prorocentraceae</taxon>
        <taxon>Prorocentrum</taxon>
    </lineage>
</organism>
<sequence>MRSTCQRKVPMFAWVPTRRSAEGVLGDPEASFFDFVGNEWAHHFAKKGARTYMFAQALEKIHKMSLAEFVKDARILSWMTRTVARRVDDLQPRVDLPEPRRAPPPMTPVVFENHDFRVCDRPSVGVPLSIVQPTGSRTQTAAVSTVGSVSSGRRHVFRLTPEDYRHPTGAVAVALEAARELEPAGAAGREVRVRSITSSACRALAEQWSLSVPRWRRSTPTTPDETRRVRRRSEAFLCSAPPRHVPGSI</sequence>
<gene>
    <name evidence="1" type="ORF">PCOR1329_LOCUS23791</name>
</gene>
<name>A0ABN9RU79_9DINO</name>
<protein>
    <submittedName>
        <fullName evidence="1">Uncharacterized protein</fullName>
    </submittedName>
</protein>
<evidence type="ECO:0000313" key="2">
    <source>
        <dbReference type="Proteomes" id="UP001189429"/>
    </source>
</evidence>
<keyword evidence="2" id="KW-1185">Reference proteome</keyword>
<dbReference type="EMBL" id="CAUYUJ010008110">
    <property type="protein sequence ID" value="CAK0822891.1"/>
    <property type="molecule type" value="Genomic_DNA"/>
</dbReference>
<dbReference type="Proteomes" id="UP001189429">
    <property type="component" value="Unassembled WGS sequence"/>
</dbReference>
<accession>A0ABN9RU79</accession>
<evidence type="ECO:0000313" key="1">
    <source>
        <dbReference type="EMBL" id="CAK0822891.1"/>
    </source>
</evidence>
<reference evidence="1" key="1">
    <citation type="submission" date="2023-10" db="EMBL/GenBank/DDBJ databases">
        <authorList>
            <person name="Chen Y."/>
            <person name="Shah S."/>
            <person name="Dougan E. K."/>
            <person name="Thang M."/>
            <person name="Chan C."/>
        </authorList>
    </citation>
    <scope>NUCLEOTIDE SEQUENCE [LARGE SCALE GENOMIC DNA]</scope>
</reference>
<comment type="caution">
    <text evidence="1">The sequence shown here is derived from an EMBL/GenBank/DDBJ whole genome shotgun (WGS) entry which is preliminary data.</text>
</comment>
<proteinExistence type="predicted"/>